<dbReference type="EMBL" id="SWMU01000001">
    <property type="protein sequence ID" value="TKS57561.1"/>
    <property type="molecule type" value="Genomic_DNA"/>
</dbReference>
<feature type="transmembrane region" description="Helical" evidence="1">
    <location>
        <begin position="309"/>
        <end position="329"/>
    </location>
</feature>
<dbReference type="Pfam" id="PF26314">
    <property type="entry name" value="MptA_B_family"/>
    <property type="match status" value="1"/>
</dbReference>
<feature type="transmembrane region" description="Helical" evidence="1">
    <location>
        <begin position="205"/>
        <end position="232"/>
    </location>
</feature>
<keyword evidence="3" id="KW-1185">Reference proteome</keyword>
<feature type="transmembrane region" description="Helical" evidence="1">
    <location>
        <begin position="39"/>
        <end position="57"/>
    </location>
</feature>
<accession>A0A4U5TUE8</accession>
<sequence>MKPVLIFLKPLPYKTSIFVSVLGVLVYGIIAFFTSRTEFTQLILLTAISFIITYIIIEKSELNFNQLCVLSLLYRLVFLVSIPNLSQDFFRFFWDGQLVLQGLSPYAENVNYFFNNGLEYKIDQAEILRQGMGKLNAGNYSNYPAFSQYIYAVCAWFAKGSVLSFVISLRLILICFDLLFIVFAKKLLVHFKQNPKKLFWYVLNPLCILELTGNLHLEGVMIAFFVIAFYLLITQKHVLSALFLSLSISTKLLSLIFLPLVFKYHTNKFNFLNASKRMIYYSFWVILLLGIQFVFFYDDRFFNNFSESIALWFGKFEFNASIFYVIKWIGYQISGWNIIQTYALFMPFLTVISFVIIIIKSKAKLINLLENLMWMFMIYYLLSTTVHPWYILFPLALSVFTPFKAVYLWSFLIFLSYFAYNTNVVVEPAWVLIIEYGILIIYICYELKRKFYSSRIRKILS</sequence>
<reference evidence="2 3" key="1">
    <citation type="submission" date="2019-04" db="EMBL/GenBank/DDBJ databases">
        <title>Psychroflexus halotolerans sp. nov., isolated from a marine solar saltern.</title>
        <authorList>
            <person name="Feng X."/>
        </authorList>
    </citation>
    <scope>NUCLEOTIDE SEQUENCE [LARGE SCALE GENOMIC DNA]</scope>
    <source>
        <strain evidence="2 3">WDS2C27</strain>
    </source>
</reference>
<comment type="caution">
    <text evidence="2">The sequence shown here is derived from an EMBL/GenBank/DDBJ whole genome shotgun (WGS) entry which is preliminary data.</text>
</comment>
<dbReference type="OrthoDB" id="1491846at2"/>
<evidence type="ECO:0000256" key="1">
    <source>
        <dbReference type="SAM" id="Phobius"/>
    </source>
</evidence>
<gene>
    <name evidence="2" type="ORF">FCN74_03855</name>
</gene>
<feature type="transmembrane region" description="Helical" evidence="1">
    <location>
        <begin position="429"/>
        <end position="447"/>
    </location>
</feature>
<dbReference type="RefSeq" id="WP_138931262.1">
    <property type="nucleotide sequence ID" value="NZ_SWMU01000001.1"/>
</dbReference>
<name>A0A4U5TUE8_9FLAO</name>
<dbReference type="AlphaFoldDB" id="A0A4U5TUE8"/>
<keyword evidence="1" id="KW-1133">Transmembrane helix</keyword>
<proteinExistence type="predicted"/>
<feature type="transmembrane region" description="Helical" evidence="1">
    <location>
        <begin position="341"/>
        <end position="359"/>
    </location>
</feature>
<keyword evidence="1" id="KW-0812">Transmembrane</keyword>
<evidence type="ECO:0000313" key="3">
    <source>
        <dbReference type="Proteomes" id="UP000306552"/>
    </source>
</evidence>
<dbReference type="Proteomes" id="UP000306552">
    <property type="component" value="Unassembled WGS sequence"/>
</dbReference>
<feature type="transmembrane region" description="Helical" evidence="1">
    <location>
        <begin position="279"/>
        <end position="297"/>
    </location>
</feature>
<keyword evidence="1" id="KW-0472">Membrane</keyword>
<feature type="transmembrane region" description="Helical" evidence="1">
    <location>
        <begin position="389"/>
        <end position="417"/>
    </location>
</feature>
<dbReference type="GO" id="GO:0016757">
    <property type="term" value="F:glycosyltransferase activity"/>
    <property type="evidence" value="ECO:0007669"/>
    <property type="project" value="UniProtKB-KW"/>
</dbReference>
<keyword evidence="2" id="KW-0808">Transferase</keyword>
<keyword evidence="2" id="KW-0328">Glycosyltransferase</keyword>
<evidence type="ECO:0000313" key="2">
    <source>
        <dbReference type="EMBL" id="TKS57561.1"/>
    </source>
</evidence>
<feature type="transmembrane region" description="Helical" evidence="1">
    <location>
        <begin position="162"/>
        <end position="184"/>
    </location>
</feature>
<feature type="transmembrane region" description="Helical" evidence="1">
    <location>
        <begin position="238"/>
        <end position="258"/>
    </location>
</feature>
<organism evidence="2 3">
    <name type="scientific">Mesohalobacter halotolerans</name>
    <dbReference type="NCBI Taxonomy" id="1883405"/>
    <lineage>
        <taxon>Bacteria</taxon>
        <taxon>Pseudomonadati</taxon>
        <taxon>Bacteroidota</taxon>
        <taxon>Flavobacteriia</taxon>
        <taxon>Flavobacteriales</taxon>
        <taxon>Flavobacteriaceae</taxon>
        <taxon>Mesohalobacter</taxon>
    </lineage>
</organism>
<feature type="transmembrane region" description="Helical" evidence="1">
    <location>
        <begin position="12"/>
        <end position="33"/>
    </location>
</feature>
<protein>
    <submittedName>
        <fullName evidence="2">Mannosyltransferase</fullName>
    </submittedName>
</protein>